<dbReference type="SUPFAM" id="SSF52833">
    <property type="entry name" value="Thioredoxin-like"/>
    <property type="match status" value="1"/>
</dbReference>
<dbReference type="STRING" id="1146883.BLASA_3082"/>
<comment type="subcellular location">
    <subcellularLocation>
        <location evidence="1">Cell envelope</location>
    </subcellularLocation>
</comment>
<evidence type="ECO:0000256" key="4">
    <source>
        <dbReference type="ARBA" id="ARBA00023157"/>
    </source>
</evidence>
<evidence type="ECO:0000259" key="6">
    <source>
        <dbReference type="PROSITE" id="PS51352"/>
    </source>
</evidence>
<accession>H6RNK6</accession>
<dbReference type="GO" id="GO:0016209">
    <property type="term" value="F:antioxidant activity"/>
    <property type="evidence" value="ECO:0007669"/>
    <property type="project" value="InterPro"/>
</dbReference>
<dbReference type="GO" id="GO:0016491">
    <property type="term" value="F:oxidoreductase activity"/>
    <property type="evidence" value="ECO:0007669"/>
    <property type="project" value="InterPro"/>
</dbReference>
<dbReference type="Gene3D" id="3.40.30.10">
    <property type="entry name" value="Glutaredoxin"/>
    <property type="match status" value="1"/>
</dbReference>
<keyword evidence="3" id="KW-0812">Transmembrane</keyword>
<dbReference type="InterPro" id="IPR036249">
    <property type="entry name" value="Thioredoxin-like_sf"/>
</dbReference>
<organism evidence="7 8">
    <name type="scientific">Blastococcus saxobsidens (strain DD2)</name>
    <dbReference type="NCBI Taxonomy" id="1146883"/>
    <lineage>
        <taxon>Bacteria</taxon>
        <taxon>Bacillati</taxon>
        <taxon>Actinomycetota</taxon>
        <taxon>Actinomycetes</taxon>
        <taxon>Geodermatophilales</taxon>
        <taxon>Geodermatophilaceae</taxon>
        <taxon>Blastococcus</taxon>
    </lineage>
</organism>
<keyword evidence="3" id="KW-0735">Signal-anchor</keyword>
<dbReference type="CDD" id="cd02966">
    <property type="entry name" value="TlpA_like_family"/>
    <property type="match status" value="1"/>
</dbReference>
<evidence type="ECO:0000256" key="5">
    <source>
        <dbReference type="ARBA" id="ARBA00023284"/>
    </source>
</evidence>
<dbReference type="Pfam" id="PF00578">
    <property type="entry name" value="AhpC-TSA"/>
    <property type="match status" value="1"/>
</dbReference>
<evidence type="ECO:0000256" key="2">
    <source>
        <dbReference type="ARBA" id="ARBA00022748"/>
    </source>
</evidence>
<proteinExistence type="predicted"/>
<gene>
    <name evidence="7" type="primary">dsbE</name>
    <name evidence="7" type="ordered locus">BLASA_3082</name>
</gene>
<evidence type="ECO:0000256" key="3">
    <source>
        <dbReference type="ARBA" id="ARBA00022968"/>
    </source>
</evidence>
<dbReference type="AlphaFoldDB" id="H6RNK6"/>
<dbReference type="GO" id="GO:0030313">
    <property type="term" value="C:cell envelope"/>
    <property type="evidence" value="ECO:0007669"/>
    <property type="project" value="UniProtKB-SubCell"/>
</dbReference>
<feature type="domain" description="Thioredoxin" evidence="6">
    <location>
        <begin position="48"/>
        <end position="187"/>
    </location>
</feature>
<dbReference type="Proteomes" id="UP000007517">
    <property type="component" value="Chromosome"/>
</dbReference>
<dbReference type="InterPro" id="IPR013766">
    <property type="entry name" value="Thioredoxin_domain"/>
</dbReference>
<dbReference type="PANTHER" id="PTHR42852:SF6">
    <property type="entry name" value="THIOL:DISULFIDE INTERCHANGE PROTEIN DSBE"/>
    <property type="match status" value="1"/>
</dbReference>
<dbReference type="EMBL" id="FO117623">
    <property type="protein sequence ID" value="CCG03953.1"/>
    <property type="molecule type" value="Genomic_DNA"/>
</dbReference>
<evidence type="ECO:0000313" key="8">
    <source>
        <dbReference type="Proteomes" id="UP000007517"/>
    </source>
</evidence>
<dbReference type="InterPro" id="IPR000866">
    <property type="entry name" value="AhpC/TSA"/>
</dbReference>
<reference evidence="7 8" key="1">
    <citation type="journal article" date="2012" name="J. Bacteriol.">
        <title>Genome Sequence of Blastococcus saxobsidens DD2, a Stone-Inhabiting Bacterium.</title>
        <authorList>
            <person name="Chouaia B."/>
            <person name="Crotti E."/>
            <person name="Brusetti L."/>
            <person name="Daffonchio D."/>
            <person name="Essoussi I."/>
            <person name="Nouioui I."/>
            <person name="Sbissi I."/>
            <person name="Ghodhbane-Gtari F."/>
            <person name="Gtari M."/>
            <person name="Vacherie B."/>
            <person name="Barbe V."/>
            <person name="Medigue C."/>
            <person name="Gury J."/>
            <person name="Pujic P."/>
            <person name="Normand P."/>
        </authorList>
    </citation>
    <scope>NUCLEOTIDE SEQUENCE [LARGE SCALE GENOMIC DNA]</scope>
    <source>
        <strain evidence="7 8">DD2</strain>
    </source>
</reference>
<name>H6RNK6_BLASD</name>
<keyword evidence="4" id="KW-1015">Disulfide bond</keyword>
<evidence type="ECO:0000256" key="1">
    <source>
        <dbReference type="ARBA" id="ARBA00004196"/>
    </source>
</evidence>
<dbReference type="InterPro" id="IPR050553">
    <property type="entry name" value="Thioredoxin_ResA/DsbE_sf"/>
</dbReference>
<dbReference type="PROSITE" id="PS51352">
    <property type="entry name" value="THIOREDOXIN_2"/>
    <property type="match status" value="1"/>
</dbReference>
<keyword evidence="2" id="KW-0201">Cytochrome c-type biogenesis</keyword>
<dbReference type="HOGENOM" id="CLU_042529_19_0_11"/>
<sequence length="191" mass="20144">MTEPADSPPAPTRRWRRWVAALAFVVVVALAGALLAARLGDSAVTTSALIGQPAPPLVGDTLDGGRFDLAGWEGQVVLVNLWASWCQPCRREHPLLIATAASLGPQGLRVVGIDVHDDPDDARAFLAEFGGAAWPSIVDPEGTYAVEWGTFALPETYLVGRDGTIVAKVSGELDAAWITEQVIPLLDGEGP</sequence>
<dbReference type="RefSeq" id="WP_014376833.1">
    <property type="nucleotide sequence ID" value="NC_016943.1"/>
</dbReference>
<protein>
    <submittedName>
        <fullName evidence="7">Thiol--disulphide oxidoreductase DsbE</fullName>
    </submittedName>
</protein>
<dbReference type="eggNOG" id="COG0526">
    <property type="taxonomic scope" value="Bacteria"/>
</dbReference>
<dbReference type="OrthoDB" id="9790194at2"/>
<dbReference type="GO" id="GO:0017004">
    <property type="term" value="P:cytochrome complex assembly"/>
    <property type="evidence" value="ECO:0007669"/>
    <property type="project" value="UniProtKB-KW"/>
</dbReference>
<reference evidence="8" key="2">
    <citation type="submission" date="2012-02" db="EMBL/GenBank/DDBJ databases">
        <title>Complete genome sequence of Blastococcus saxobsidens strain DD2.</title>
        <authorList>
            <person name="Genoscope."/>
        </authorList>
    </citation>
    <scope>NUCLEOTIDE SEQUENCE [LARGE SCALE GENOMIC DNA]</scope>
    <source>
        <strain evidence="8">DD2</strain>
    </source>
</reference>
<keyword evidence="5" id="KW-0676">Redox-active center</keyword>
<dbReference type="KEGG" id="bsd:BLASA_3082"/>
<evidence type="ECO:0000313" key="7">
    <source>
        <dbReference type="EMBL" id="CCG03953.1"/>
    </source>
</evidence>
<keyword evidence="8" id="KW-1185">Reference proteome</keyword>
<dbReference type="PANTHER" id="PTHR42852">
    <property type="entry name" value="THIOL:DISULFIDE INTERCHANGE PROTEIN DSBE"/>
    <property type="match status" value="1"/>
</dbReference>